<keyword evidence="7" id="KW-0325">Glycoprotein</keyword>
<evidence type="ECO:0000256" key="8">
    <source>
        <dbReference type="ARBA" id="ARBA00023319"/>
    </source>
</evidence>
<dbReference type="InterPro" id="IPR051170">
    <property type="entry name" value="Neural/epithelial_adhesion"/>
</dbReference>
<keyword evidence="3" id="KW-0732">Signal</keyword>
<dbReference type="Pfam" id="PF13927">
    <property type="entry name" value="Ig_3"/>
    <property type="match status" value="2"/>
</dbReference>
<dbReference type="Proteomes" id="UP001154078">
    <property type="component" value="Chromosome 8"/>
</dbReference>
<evidence type="ECO:0000256" key="2">
    <source>
        <dbReference type="ARBA" id="ARBA00022475"/>
    </source>
</evidence>
<dbReference type="PANTHER" id="PTHR12231">
    <property type="entry name" value="CTX-RELATED TYPE I TRANSMEMBRANE PROTEIN"/>
    <property type="match status" value="1"/>
</dbReference>
<feature type="domain" description="Ig-like" evidence="10">
    <location>
        <begin position="31"/>
        <end position="116"/>
    </location>
</feature>
<dbReference type="InterPro" id="IPR007110">
    <property type="entry name" value="Ig-like_dom"/>
</dbReference>
<keyword evidence="2" id="KW-1003">Cell membrane</keyword>
<name>A0A9P0BGR9_BRAAE</name>
<dbReference type="FunFam" id="2.60.40.10:FF:000376">
    <property type="entry name" value="CLUMA_CG000981, isoform A"/>
    <property type="match status" value="1"/>
</dbReference>
<dbReference type="GO" id="GO:0043005">
    <property type="term" value="C:neuron projection"/>
    <property type="evidence" value="ECO:0007669"/>
    <property type="project" value="TreeGrafter"/>
</dbReference>
<dbReference type="CDD" id="cd00099">
    <property type="entry name" value="IgV"/>
    <property type="match status" value="1"/>
</dbReference>
<dbReference type="FunFam" id="2.60.40.10:FF:000328">
    <property type="entry name" value="CLUMA_CG000981, isoform A"/>
    <property type="match status" value="1"/>
</dbReference>
<dbReference type="Gene3D" id="2.60.40.10">
    <property type="entry name" value="Immunoglobulins"/>
    <property type="match status" value="3"/>
</dbReference>
<dbReference type="SUPFAM" id="SSF48726">
    <property type="entry name" value="Immunoglobulin"/>
    <property type="match status" value="3"/>
</dbReference>
<evidence type="ECO:0000259" key="10">
    <source>
        <dbReference type="PROSITE" id="PS50835"/>
    </source>
</evidence>
<dbReference type="FunFam" id="2.60.40.10:FF:000392">
    <property type="entry name" value="CLUMA_CG000981, isoform A"/>
    <property type="match status" value="1"/>
</dbReference>
<keyword evidence="8" id="KW-0393">Immunoglobulin domain</keyword>
<evidence type="ECO:0000256" key="6">
    <source>
        <dbReference type="ARBA" id="ARBA00023157"/>
    </source>
</evidence>
<feature type="domain" description="Ig-like" evidence="10">
    <location>
        <begin position="133"/>
        <end position="219"/>
    </location>
</feature>
<evidence type="ECO:0000256" key="9">
    <source>
        <dbReference type="SAM" id="MobiDB-lite"/>
    </source>
</evidence>
<keyword evidence="4" id="KW-0677">Repeat</keyword>
<evidence type="ECO:0000256" key="4">
    <source>
        <dbReference type="ARBA" id="ARBA00022737"/>
    </source>
</evidence>
<dbReference type="SMART" id="SM00409">
    <property type="entry name" value="IG"/>
    <property type="match status" value="3"/>
</dbReference>
<comment type="subcellular location">
    <subcellularLocation>
        <location evidence="1">Cell membrane</location>
    </subcellularLocation>
</comment>
<dbReference type="GO" id="GO:0005886">
    <property type="term" value="C:plasma membrane"/>
    <property type="evidence" value="ECO:0007669"/>
    <property type="project" value="UniProtKB-SubCell"/>
</dbReference>
<organism evidence="11 12">
    <name type="scientific">Brassicogethes aeneus</name>
    <name type="common">Rape pollen beetle</name>
    <name type="synonym">Meligethes aeneus</name>
    <dbReference type="NCBI Taxonomy" id="1431903"/>
    <lineage>
        <taxon>Eukaryota</taxon>
        <taxon>Metazoa</taxon>
        <taxon>Ecdysozoa</taxon>
        <taxon>Arthropoda</taxon>
        <taxon>Hexapoda</taxon>
        <taxon>Insecta</taxon>
        <taxon>Pterygota</taxon>
        <taxon>Neoptera</taxon>
        <taxon>Endopterygota</taxon>
        <taxon>Coleoptera</taxon>
        <taxon>Polyphaga</taxon>
        <taxon>Cucujiformia</taxon>
        <taxon>Nitidulidae</taxon>
        <taxon>Meligethinae</taxon>
        <taxon>Brassicogethes</taxon>
    </lineage>
</organism>
<sequence length="428" mass="47921">MVLKRKQHNRYLAIGIVYIATIISQAMTDDPRFAEPIPNVTVALGRDASLPCVVDNLGTYKVAWIHIDRQMILTIHRHVISRVPRFSVTHDNAKTWLLHVSSVQKEDRGYYMCQVNTNPMISQVGYLQVVVPPNIIDTESTQSTVAVRENQNISLTCKADGFPTPKIMWRREDGQQISVERRKKVSVYNGEQLNLTRISRTEMGAYLCIATNGVPPSVSKRIIVDVEFSPMIWVPNQLVGAPAGTDVTIDCHTEAYPRAISYWVYENVMLLPTKKYGTDTTENSYRAHMKLTVRNLQTGDFGNYRCISKNSLGETEGSIRLYEIPMPSTPPRATEMKSNSNKENSAKRNISRPLVQESPKDRPKVVMVSSSEKDSVVKVGPPVDSGMELYTPPNSQSGCVSMARWALPQFAAVILHCFLSGTLSFAQN</sequence>
<dbReference type="AlphaFoldDB" id="A0A9P0BGR9"/>
<dbReference type="InterPro" id="IPR013783">
    <property type="entry name" value="Ig-like_fold"/>
</dbReference>
<dbReference type="OrthoDB" id="10012075at2759"/>
<evidence type="ECO:0000256" key="1">
    <source>
        <dbReference type="ARBA" id="ARBA00004236"/>
    </source>
</evidence>
<dbReference type="PANTHER" id="PTHR12231:SF247">
    <property type="entry name" value="DPR-INTERACTING PROTEIN DELTA, ISOFORM D"/>
    <property type="match status" value="1"/>
</dbReference>
<feature type="domain" description="Ig-like" evidence="10">
    <location>
        <begin position="230"/>
        <end position="320"/>
    </location>
</feature>
<evidence type="ECO:0000256" key="3">
    <source>
        <dbReference type="ARBA" id="ARBA00022729"/>
    </source>
</evidence>
<accession>A0A9P0BGR9</accession>
<evidence type="ECO:0000256" key="5">
    <source>
        <dbReference type="ARBA" id="ARBA00023136"/>
    </source>
</evidence>
<keyword evidence="12" id="KW-1185">Reference proteome</keyword>
<dbReference type="Pfam" id="PF07686">
    <property type="entry name" value="V-set"/>
    <property type="match status" value="1"/>
</dbReference>
<dbReference type="InterPro" id="IPR013106">
    <property type="entry name" value="Ig_V-set"/>
</dbReference>
<reference evidence="11" key="1">
    <citation type="submission" date="2021-12" db="EMBL/GenBank/DDBJ databases">
        <authorList>
            <person name="King R."/>
        </authorList>
    </citation>
    <scope>NUCLEOTIDE SEQUENCE</scope>
</reference>
<keyword evidence="5" id="KW-0472">Membrane</keyword>
<proteinExistence type="predicted"/>
<keyword evidence="6" id="KW-1015">Disulfide bond</keyword>
<dbReference type="InterPro" id="IPR003599">
    <property type="entry name" value="Ig_sub"/>
</dbReference>
<dbReference type="EMBL" id="OV121139">
    <property type="protein sequence ID" value="CAH0561775.1"/>
    <property type="molecule type" value="Genomic_DNA"/>
</dbReference>
<dbReference type="PROSITE" id="PS50835">
    <property type="entry name" value="IG_LIKE"/>
    <property type="match status" value="3"/>
</dbReference>
<protein>
    <recommendedName>
        <fullName evidence="10">Ig-like domain-containing protein</fullName>
    </recommendedName>
</protein>
<evidence type="ECO:0000256" key="7">
    <source>
        <dbReference type="ARBA" id="ARBA00023180"/>
    </source>
</evidence>
<gene>
    <name evidence="11" type="ORF">MELIAE_LOCUS11104</name>
</gene>
<dbReference type="SMART" id="SM00408">
    <property type="entry name" value="IGc2"/>
    <property type="match status" value="3"/>
</dbReference>
<dbReference type="CDD" id="cd00096">
    <property type="entry name" value="Ig"/>
    <property type="match status" value="1"/>
</dbReference>
<evidence type="ECO:0000313" key="12">
    <source>
        <dbReference type="Proteomes" id="UP001154078"/>
    </source>
</evidence>
<evidence type="ECO:0000313" key="11">
    <source>
        <dbReference type="EMBL" id="CAH0561775.1"/>
    </source>
</evidence>
<dbReference type="InterPro" id="IPR003598">
    <property type="entry name" value="Ig_sub2"/>
</dbReference>
<dbReference type="InterPro" id="IPR036179">
    <property type="entry name" value="Ig-like_dom_sf"/>
</dbReference>
<feature type="region of interest" description="Disordered" evidence="9">
    <location>
        <begin position="324"/>
        <end position="380"/>
    </location>
</feature>